<gene>
    <name evidence="3" type="ORF">KP79_PYT22859</name>
</gene>
<feature type="region of interest" description="Disordered" evidence="2">
    <location>
        <begin position="796"/>
        <end position="820"/>
    </location>
</feature>
<dbReference type="InterPro" id="IPR001611">
    <property type="entry name" value="Leu-rich_rpt"/>
</dbReference>
<accession>A0A210PZ08</accession>
<dbReference type="FunFam" id="3.80.10.10:FF:000948">
    <property type="entry name" value="Centrosomal protein 78"/>
    <property type="match status" value="1"/>
</dbReference>
<dbReference type="PRINTS" id="PR02062">
    <property type="entry name" value="CENTROSOME78"/>
</dbReference>
<dbReference type="GO" id="GO:0005813">
    <property type="term" value="C:centrosome"/>
    <property type="evidence" value="ECO:0007669"/>
    <property type="project" value="TreeGrafter"/>
</dbReference>
<dbReference type="FunFam" id="3.80.10.10:FF:000070">
    <property type="entry name" value="Centrosomal protein of 78 kDa"/>
    <property type="match status" value="1"/>
</dbReference>
<evidence type="ECO:0000313" key="3">
    <source>
        <dbReference type="EMBL" id="OWF41714.1"/>
    </source>
</evidence>
<feature type="region of interest" description="Disordered" evidence="2">
    <location>
        <begin position="716"/>
        <end position="776"/>
    </location>
</feature>
<dbReference type="AlphaFoldDB" id="A0A210PZ08"/>
<name>A0A210PZ08_MIZYE</name>
<dbReference type="Gene3D" id="3.80.10.10">
    <property type="entry name" value="Ribonuclease Inhibitor"/>
    <property type="match status" value="2"/>
</dbReference>
<evidence type="ECO:0000256" key="2">
    <source>
        <dbReference type="SAM" id="MobiDB-lite"/>
    </source>
</evidence>
<feature type="coiled-coil region" evidence="1">
    <location>
        <begin position="461"/>
        <end position="512"/>
    </location>
</feature>
<feature type="compositionally biased region" description="Polar residues" evidence="2">
    <location>
        <begin position="574"/>
        <end position="597"/>
    </location>
</feature>
<keyword evidence="1" id="KW-0175">Coiled coil</keyword>
<dbReference type="OrthoDB" id="78308at2759"/>
<dbReference type="InterPro" id="IPR026212">
    <property type="entry name" value="Cep78"/>
</dbReference>
<dbReference type="InterPro" id="IPR032675">
    <property type="entry name" value="LRR_dom_sf"/>
</dbReference>
<protein>
    <submittedName>
        <fullName evidence="3">Centrosomal protein of 78 kDa</fullName>
    </submittedName>
</protein>
<dbReference type="GO" id="GO:0044782">
    <property type="term" value="P:cilium organization"/>
    <property type="evidence" value="ECO:0007669"/>
    <property type="project" value="TreeGrafter"/>
</dbReference>
<organism evidence="3 4">
    <name type="scientific">Mizuhopecten yessoensis</name>
    <name type="common">Japanese scallop</name>
    <name type="synonym">Patinopecten yessoensis</name>
    <dbReference type="NCBI Taxonomy" id="6573"/>
    <lineage>
        <taxon>Eukaryota</taxon>
        <taxon>Metazoa</taxon>
        <taxon>Spiralia</taxon>
        <taxon>Lophotrochozoa</taxon>
        <taxon>Mollusca</taxon>
        <taxon>Bivalvia</taxon>
        <taxon>Autobranchia</taxon>
        <taxon>Pteriomorphia</taxon>
        <taxon>Pectinida</taxon>
        <taxon>Pectinoidea</taxon>
        <taxon>Pectinidae</taxon>
        <taxon>Mizuhopecten</taxon>
    </lineage>
</organism>
<dbReference type="Proteomes" id="UP000242188">
    <property type="component" value="Unassembled WGS sequence"/>
</dbReference>
<dbReference type="PANTHER" id="PTHR24110">
    <property type="entry name" value="CENTROSOMAL PROTEIN OF 78 KDA"/>
    <property type="match status" value="1"/>
</dbReference>
<dbReference type="EMBL" id="NEDP02005367">
    <property type="protein sequence ID" value="OWF41714.1"/>
    <property type="molecule type" value="Genomic_DNA"/>
</dbReference>
<keyword evidence="4" id="KW-1185">Reference proteome</keyword>
<dbReference type="SUPFAM" id="SSF52047">
    <property type="entry name" value="RNI-like"/>
    <property type="match status" value="1"/>
</dbReference>
<dbReference type="PANTHER" id="PTHR24110:SF3">
    <property type="entry name" value="CENTROSOMAL PROTEIN OF 78 KDA"/>
    <property type="match status" value="1"/>
</dbReference>
<dbReference type="GO" id="GO:0036064">
    <property type="term" value="C:ciliary basal body"/>
    <property type="evidence" value="ECO:0007669"/>
    <property type="project" value="TreeGrafter"/>
</dbReference>
<proteinExistence type="predicted"/>
<feature type="region of interest" description="Disordered" evidence="2">
    <location>
        <begin position="673"/>
        <end position="704"/>
    </location>
</feature>
<sequence>MIESVQARQRGAYDFEGHYDNLCAMQDSCPLPAVKAHLGQGVLDLNGDRVRANDWQPVLNTLRINKNLEFIAFRSYYQPPSEDNEKKAMIEKRKMPAVRSKEITYRLCKALKECLVNTPTLSCLELQGLPLRERDLTTLMKGLVKNTTLNHLSLEYCRIGDTGLEIVCKGIKNSTTINSVNFTGCSLTGRGSESLAKVIKHQAMKRHNEAWRDSLRYRRPDLDRMPGIRRITINNNPMLGDQGTSLLAEALKDDLWLKALDLQGCGISTTGAKALLDVLKYNTTVVVLDVRRNPLIDRDVVHSIMEQLMINCNGQDTEYKWIKADDPLEGGKFKSSKKRRTKTLNSSFGRKATIRISAGVARRRTKSAGAVGVARRLQLNNDGAKSGMPWRTAARANRYRGFPPEHIPGKASLFENSEVSPNTSPDHSASLLITHDDLEDEDTLRELEKVVLDDSALSTGINSAKELQIELIQMKRQLQQERLARAKCDKKIIELSIENRRLQDDYDRLRRSHFGGGAPGGNILDDDSTLESIEGAFKQFHHFLDLLKDAGLGELITMAGLDHKESPFVSASQLPVTKGQSYSQQPKSSTPYNSGTASRIPPHPAKPMKKTNGFLGDITSSNKVATSGFSGGTFSVQAASDPTMKRHFEGTYDTAEQAKRDELYERILQETSNAFHHNRTGGKPQGEAMHAENKNKQDTDDKAKEWSKKLGEEIVFDASEVDDSPKVSRPVPLPRGRSSEEEGVSVQNGKPTDSGKPADTAGPGPRDGSRMSDYNYSMDSFEQSYLSERGEVVRFDGDFDTYGSSPSPPPQIIESEENDF</sequence>
<feature type="region of interest" description="Disordered" evidence="2">
    <location>
        <begin position="574"/>
        <end position="608"/>
    </location>
</feature>
<reference evidence="3 4" key="1">
    <citation type="journal article" date="2017" name="Nat. Ecol. Evol.">
        <title>Scallop genome provides insights into evolution of bilaterian karyotype and development.</title>
        <authorList>
            <person name="Wang S."/>
            <person name="Zhang J."/>
            <person name="Jiao W."/>
            <person name="Li J."/>
            <person name="Xun X."/>
            <person name="Sun Y."/>
            <person name="Guo X."/>
            <person name="Huan P."/>
            <person name="Dong B."/>
            <person name="Zhang L."/>
            <person name="Hu X."/>
            <person name="Sun X."/>
            <person name="Wang J."/>
            <person name="Zhao C."/>
            <person name="Wang Y."/>
            <person name="Wang D."/>
            <person name="Huang X."/>
            <person name="Wang R."/>
            <person name="Lv J."/>
            <person name="Li Y."/>
            <person name="Zhang Z."/>
            <person name="Liu B."/>
            <person name="Lu W."/>
            <person name="Hui Y."/>
            <person name="Liang J."/>
            <person name="Zhou Z."/>
            <person name="Hou R."/>
            <person name="Li X."/>
            <person name="Liu Y."/>
            <person name="Li H."/>
            <person name="Ning X."/>
            <person name="Lin Y."/>
            <person name="Zhao L."/>
            <person name="Xing Q."/>
            <person name="Dou J."/>
            <person name="Li Y."/>
            <person name="Mao J."/>
            <person name="Guo H."/>
            <person name="Dou H."/>
            <person name="Li T."/>
            <person name="Mu C."/>
            <person name="Jiang W."/>
            <person name="Fu Q."/>
            <person name="Fu X."/>
            <person name="Miao Y."/>
            <person name="Liu J."/>
            <person name="Yu Q."/>
            <person name="Li R."/>
            <person name="Liao H."/>
            <person name="Li X."/>
            <person name="Kong Y."/>
            <person name="Jiang Z."/>
            <person name="Chourrout D."/>
            <person name="Li R."/>
            <person name="Bao Z."/>
        </authorList>
    </citation>
    <scope>NUCLEOTIDE SEQUENCE [LARGE SCALE GENOMIC DNA]</scope>
    <source>
        <strain evidence="3 4">PY_sf001</strain>
    </source>
</reference>
<feature type="compositionally biased region" description="Basic and acidic residues" evidence="2">
    <location>
        <begin position="689"/>
        <end position="704"/>
    </location>
</feature>
<evidence type="ECO:0000313" key="4">
    <source>
        <dbReference type="Proteomes" id="UP000242188"/>
    </source>
</evidence>
<dbReference type="SMART" id="SM00368">
    <property type="entry name" value="LRR_RI"/>
    <property type="match status" value="3"/>
</dbReference>
<dbReference type="Pfam" id="PF13516">
    <property type="entry name" value="LRR_6"/>
    <property type="match status" value="2"/>
</dbReference>
<comment type="caution">
    <text evidence="3">The sequence shown here is derived from an EMBL/GenBank/DDBJ whole genome shotgun (WGS) entry which is preliminary data.</text>
</comment>
<evidence type="ECO:0000256" key="1">
    <source>
        <dbReference type="SAM" id="Coils"/>
    </source>
</evidence>
<dbReference type="STRING" id="6573.A0A210PZ08"/>